<protein>
    <submittedName>
        <fullName evidence="2">Crp/Fnr family transcriptional regulator</fullName>
    </submittedName>
</protein>
<dbReference type="SUPFAM" id="SSF51206">
    <property type="entry name" value="cAMP-binding domain-like"/>
    <property type="match status" value="1"/>
</dbReference>
<dbReference type="Proteomes" id="UP000533639">
    <property type="component" value="Unassembled WGS sequence"/>
</dbReference>
<dbReference type="InterPro" id="IPR000595">
    <property type="entry name" value="cNMP-bd_dom"/>
</dbReference>
<dbReference type="InterPro" id="IPR018490">
    <property type="entry name" value="cNMP-bd_dom_sf"/>
</dbReference>
<evidence type="ECO:0000313" key="2">
    <source>
        <dbReference type="EMBL" id="CAC9974685.1"/>
    </source>
</evidence>
<dbReference type="InterPro" id="IPR014710">
    <property type="entry name" value="RmlC-like_jellyroll"/>
</dbReference>
<name>A0A9N8P234_9FLAO</name>
<dbReference type="EMBL" id="CAIJDE010000043">
    <property type="protein sequence ID" value="CAC9974685.1"/>
    <property type="molecule type" value="Genomic_DNA"/>
</dbReference>
<sequence>MFSVFKKYIESKATLSDDEWAFIESVSNVKKFRKHQLVLKEGDVWNFHAFICDGCVRRYSTDADNVEHTIQFSIENWWTGDRESLLNETPSKLNIEAIENTTVLLIHKDDFDKICEKIPTFSSIISSILQKSMNTMQKRIQADISYTAEEKYLHFLEFYPQLANRVPRHMLASYLGVTPETLSRIRKLAYKK</sequence>
<proteinExistence type="predicted"/>
<reference evidence="2 3" key="1">
    <citation type="submission" date="2020-06" db="EMBL/GenBank/DDBJ databases">
        <authorList>
            <person name="Criscuolo A."/>
        </authorList>
    </citation>
    <scope>NUCLEOTIDE SEQUENCE [LARGE SCALE GENOMIC DNA]</scope>
    <source>
        <strain evidence="2">PXU-55</strain>
    </source>
</reference>
<dbReference type="RefSeq" id="WP_180857844.1">
    <property type="nucleotide sequence ID" value="NZ_CAIJDE010000043.1"/>
</dbReference>
<accession>A0A9N8P234</accession>
<dbReference type="Gene3D" id="2.60.120.10">
    <property type="entry name" value="Jelly Rolls"/>
    <property type="match status" value="1"/>
</dbReference>
<dbReference type="AlphaFoldDB" id="A0A9N8P234"/>
<comment type="caution">
    <text evidence="2">The sequence shown here is derived from an EMBL/GenBank/DDBJ whole genome shotgun (WGS) entry which is preliminary data.</text>
</comment>
<organism evidence="2 3">
    <name type="scientific">Flavobacterium panici</name>
    <dbReference type="NCBI Taxonomy" id="2654843"/>
    <lineage>
        <taxon>Bacteria</taxon>
        <taxon>Pseudomonadati</taxon>
        <taxon>Bacteroidota</taxon>
        <taxon>Flavobacteriia</taxon>
        <taxon>Flavobacteriales</taxon>
        <taxon>Flavobacteriaceae</taxon>
        <taxon>Flavobacterium</taxon>
    </lineage>
</organism>
<feature type="domain" description="Cyclic nucleotide-binding" evidence="1">
    <location>
        <begin position="30"/>
        <end position="114"/>
    </location>
</feature>
<keyword evidence="3" id="KW-1185">Reference proteome</keyword>
<evidence type="ECO:0000259" key="1">
    <source>
        <dbReference type="PROSITE" id="PS50042"/>
    </source>
</evidence>
<evidence type="ECO:0000313" key="3">
    <source>
        <dbReference type="Proteomes" id="UP000533639"/>
    </source>
</evidence>
<dbReference type="Pfam" id="PF00027">
    <property type="entry name" value="cNMP_binding"/>
    <property type="match status" value="1"/>
</dbReference>
<gene>
    <name evidence="2" type="ORF">FLAPXU55_02382</name>
</gene>
<dbReference type="CDD" id="cd00038">
    <property type="entry name" value="CAP_ED"/>
    <property type="match status" value="1"/>
</dbReference>
<dbReference type="PROSITE" id="PS50042">
    <property type="entry name" value="CNMP_BINDING_3"/>
    <property type="match status" value="1"/>
</dbReference>